<organism evidence="1 2">
    <name type="scientific">Trichinella pseudospiralis</name>
    <name type="common">Parasitic roundworm</name>
    <dbReference type="NCBI Taxonomy" id="6337"/>
    <lineage>
        <taxon>Eukaryota</taxon>
        <taxon>Metazoa</taxon>
        <taxon>Ecdysozoa</taxon>
        <taxon>Nematoda</taxon>
        <taxon>Enoplea</taxon>
        <taxon>Dorylaimia</taxon>
        <taxon>Trichinellida</taxon>
        <taxon>Trichinellidae</taxon>
        <taxon>Trichinella</taxon>
    </lineage>
</organism>
<name>A0A0V1G0K3_TRIPS</name>
<protein>
    <submittedName>
        <fullName evidence="1">Uncharacterized protein</fullName>
    </submittedName>
</protein>
<sequence length="88" mass="9919">MLSFSSLFIICHRFTCSVYEARCLRRQASQSTSQPARQTDKPRAIEVVKFCLLARFETGESIFQNRHAASGASRVGRGSGKIERKHKS</sequence>
<accession>A0A0V1G0K3</accession>
<evidence type="ECO:0000313" key="2">
    <source>
        <dbReference type="Proteomes" id="UP000054995"/>
    </source>
</evidence>
<proteinExistence type="predicted"/>
<comment type="caution">
    <text evidence="1">The sequence shown here is derived from an EMBL/GenBank/DDBJ whole genome shotgun (WGS) entry which is preliminary data.</text>
</comment>
<dbReference type="OrthoDB" id="10507984at2759"/>
<dbReference type="Proteomes" id="UP000054995">
    <property type="component" value="Unassembled WGS sequence"/>
</dbReference>
<reference evidence="1 2" key="1">
    <citation type="submission" date="2015-01" db="EMBL/GenBank/DDBJ databases">
        <title>Evolution of Trichinella species and genotypes.</title>
        <authorList>
            <person name="Korhonen P.K."/>
            <person name="Edoardo P."/>
            <person name="Giuseppe L.R."/>
            <person name="Gasser R.B."/>
        </authorList>
    </citation>
    <scope>NUCLEOTIDE SEQUENCE [LARGE SCALE GENOMIC DNA]</scope>
    <source>
        <strain evidence="1">ISS470</strain>
    </source>
</reference>
<dbReference type="EMBL" id="JYDT01000012">
    <property type="protein sequence ID" value="KRY91628.1"/>
    <property type="molecule type" value="Genomic_DNA"/>
</dbReference>
<evidence type="ECO:0000313" key="1">
    <source>
        <dbReference type="EMBL" id="KRY91628.1"/>
    </source>
</evidence>
<gene>
    <name evidence="1" type="ORF">T4D_5788</name>
</gene>
<keyword evidence="2" id="KW-1185">Reference proteome</keyword>